<proteinExistence type="predicted"/>
<protein>
    <submittedName>
        <fullName evidence="2">Uncharacterized protein</fullName>
    </submittedName>
</protein>
<feature type="transmembrane region" description="Helical" evidence="1">
    <location>
        <begin position="102"/>
        <end position="125"/>
    </location>
</feature>
<keyword evidence="1" id="KW-1133">Transmembrane helix</keyword>
<dbReference type="PANTHER" id="PTHR23021">
    <property type="entry name" value="SERPENTINE RECEPTOR, CLASS T"/>
    <property type="match status" value="1"/>
</dbReference>
<name>A0AA36MBU3_CYLNA</name>
<dbReference type="SUPFAM" id="SSF81321">
    <property type="entry name" value="Family A G protein-coupled receptor-like"/>
    <property type="match status" value="1"/>
</dbReference>
<accession>A0AA36MBU3</accession>
<keyword evidence="3" id="KW-1185">Reference proteome</keyword>
<comment type="caution">
    <text evidence="2">The sequence shown here is derived from an EMBL/GenBank/DDBJ whole genome shotgun (WGS) entry which is preliminary data.</text>
</comment>
<reference evidence="2" key="1">
    <citation type="submission" date="2023-07" db="EMBL/GenBank/DDBJ databases">
        <authorList>
            <consortium name="CYATHOMIX"/>
        </authorList>
    </citation>
    <scope>NUCLEOTIDE SEQUENCE</scope>
    <source>
        <strain evidence="2">N/A</strain>
    </source>
</reference>
<organism evidence="2 3">
    <name type="scientific">Cylicocyclus nassatus</name>
    <name type="common">Nematode worm</name>
    <dbReference type="NCBI Taxonomy" id="53992"/>
    <lineage>
        <taxon>Eukaryota</taxon>
        <taxon>Metazoa</taxon>
        <taxon>Ecdysozoa</taxon>
        <taxon>Nematoda</taxon>
        <taxon>Chromadorea</taxon>
        <taxon>Rhabditida</taxon>
        <taxon>Rhabditina</taxon>
        <taxon>Rhabditomorpha</taxon>
        <taxon>Strongyloidea</taxon>
        <taxon>Strongylidae</taxon>
        <taxon>Cylicocyclus</taxon>
    </lineage>
</organism>
<feature type="transmembrane region" description="Helical" evidence="1">
    <location>
        <begin position="299"/>
        <end position="322"/>
    </location>
</feature>
<keyword evidence="1" id="KW-0812">Transmembrane</keyword>
<dbReference type="PANTHER" id="PTHR23021:SF11">
    <property type="entry name" value="SERPENTINE RECEPTOR, CLASS T"/>
    <property type="match status" value="1"/>
</dbReference>
<feature type="transmembrane region" description="Helical" evidence="1">
    <location>
        <begin position="66"/>
        <end position="90"/>
    </location>
</feature>
<sequence>MLTPAVPNVINLSTSFDMAKDVFNYQSPYFPADKMEWFIKFGGNAENIPGYDCRTSDRRPGATSQVLGFAFIIYGVIAESIYLLDMIIMTKKEHRRLSCYKIMILLGVFDMLAIAINSILTGYFWLKGSNYCTNPNLIYITGSIGMSLWCGACLICFILVLNRLFDVCNKVMLQALFKNGRTYIVLIIPILYSLYFCFFTAPVLFNSDQTAWFFYTFVPQHDAAQYYNYPHTANNLFVVVITCAFYMYYSRVLLHYSKIGSGVSWAQKSFFIQCALICGANLTASLIYVFMQFFPTSSYLVLIGHICWQLGHGFPAIVYLALNRTIQQEALTKLGLVRKKNSSKIASVSQTAKGAKTLEF</sequence>
<dbReference type="Pfam" id="PF10321">
    <property type="entry name" value="7TM_GPCR_Srt"/>
    <property type="match status" value="1"/>
</dbReference>
<evidence type="ECO:0000313" key="2">
    <source>
        <dbReference type="EMBL" id="CAJ0604775.1"/>
    </source>
</evidence>
<evidence type="ECO:0000313" key="3">
    <source>
        <dbReference type="Proteomes" id="UP001176961"/>
    </source>
</evidence>
<dbReference type="EMBL" id="CATQJL010000316">
    <property type="protein sequence ID" value="CAJ0604775.1"/>
    <property type="molecule type" value="Genomic_DNA"/>
</dbReference>
<dbReference type="Gene3D" id="1.20.1070.10">
    <property type="entry name" value="Rhodopsin 7-helix transmembrane proteins"/>
    <property type="match status" value="1"/>
</dbReference>
<dbReference type="InterPro" id="IPR019425">
    <property type="entry name" value="7TM_GPCR_serpentine_rcpt_Srt"/>
</dbReference>
<feature type="transmembrane region" description="Helical" evidence="1">
    <location>
        <begin position="137"/>
        <end position="161"/>
    </location>
</feature>
<gene>
    <name evidence="2" type="ORF">CYNAS_LOCUS16758</name>
</gene>
<dbReference type="Proteomes" id="UP001176961">
    <property type="component" value="Unassembled WGS sequence"/>
</dbReference>
<evidence type="ECO:0000256" key="1">
    <source>
        <dbReference type="SAM" id="Phobius"/>
    </source>
</evidence>
<dbReference type="AlphaFoldDB" id="A0AA36MBU3"/>
<feature type="transmembrane region" description="Helical" evidence="1">
    <location>
        <begin position="182"/>
        <end position="205"/>
    </location>
</feature>
<feature type="transmembrane region" description="Helical" evidence="1">
    <location>
        <begin position="232"/>
        <end position="249"/>
    </location>
</feature>
<feature type="transmembrane region" description="Helical" evidence="1">
    <location>
        <begin position="270"/>
        <end position="293"/>
    </location>
</feature>
<keyword evidence="1" id="KW-0472">Membrane</keyword>